<evidence type="ECO:0000313" key="2">
    <source>
        <dbReference type="EMBL" id="PWJ78214.1"/>
    </source>
</evidence>
<gene>
    <name evidence="2" type="ORF">C7383_102350</name>
</gene>
<sequence>MDLRERVTQLLENKGGNYILPFFWQHGEEEAVLREYMKAIKESNIDEVCVESRPHPDFAGPGWWRDMDIILDEAVKRNMRVWILDDQHFPTGYAAGAVVNADAMYCHQYLDYNTLGSWGPRKEMEIDVAAYARPQPAPPWMPPEPEGIRKFNDDRLFRVLASRILEGGAEGETVDLTEDIKGSRLIWDVPEGYWKIYIIYLTRDAKGRNDYINFLDRDSCRLLIDAVYEPHYRRYGKYFGNVIAGFFSDEPPIGNTPGYTAGDLIGKPDMPLSWSKEMEKAFTREYGDDGWRSHLNCLWSQDADTHLTARMRIAYMNAVSRLVSECFSNQLGEWCQEHGTEYIGHMLEDCDSNANLGPSMGHFFRGLSGQHMAGIDNIGGQVVPGAQDAPRRQPQMCQDDAGFYHYMLGRMGASAAAVDPKKKGRCMCENFGAYGWRLGVRTEKYLMDHFLARGVNRFVPHAFSPKAFPDPDCPPHFYAHGENPQYRAFGALMAYTNRICHLIDGGTDCAKVALLYHGESQWAGEYESNIHACRYLTENQINFLLIPSDVFAEPDLYNASFDEKEKILRVNGTELRALVISGSRFITRAAAEFAIKAQGQGFPVIFTGRLPEGISDAAPDMSRDMTEKLSGCTVVPVKELAGQFAQFPLRTAKTEPKARYLTVYHYENGGDIYLILNEDAGNEFSQWVTLPVKGSLAAYDGWDNRLLPVKTREIEEGTKVYVKLAPLEMLVLTVSGGMDVLGGRNEGREAAGGRAEDVKKPGGDSPEAVEELVQATELTDFTVSRCEAKSYPEFFGEEKAELTEGMARLHPEFSGFYRYETKIYTDNLKSAVLRIEDAYESAEVFVNGKSVGMRTAQPYYYELGNLDGEVTLAIEVATTLERKAAAMGADVAGMGVPAPLSPAGIVGKVLLLSAQTVRI</sequence>
<dbReference type="InterPro" id="IPR008979">
    <property type="entry name" value="Galactose-bd-like_sf"/>
</dbReference>
<dbReference type="AlphaFoldDB" id="A0AB73T8Q6"/>
<dbReference type="Proteomes" id="UP000245412">
    <property type="component" value="Unassembled WGS sequence"/>
</dbReference>
<dbReference type="EMBL" id="QGGY01000002">
    <property type="protein sequence ID" value="PWJ78214.1"/>
    <property type="molecule type" value="Genomic_DNA"/>
</dbReference>
<dbReference type="InterPro" id="IPR053161">
    <property type="entry name" value="Ulvan_degrading_GH"/>
</dbReference>
<feature type="compositionally biased region" description="Basic and acidic residues" evidence="1">
    <location>
        <begin position="745"/>
        <end position="762"/>
    </location>
</feature>
<keyword evidence="3" id="KW-1185">Reference proteome</keyword>
<feature type="region of interest" description="Disordered" evidence="1">
    <location>
        <begin position="743"/>
        <end position="766"/>
    </location>
</feature>
<dbReference type="InterPro" id="IPR003374">
    <property type="entry name" value="ApbE-like_sf"/>
</dbReference>
<dbReference type="SUPFAM" id="SSF143631">
    <property type="entry name" value="ApbE-like"/>
    <property type="match status" value="1"/>
</dbReference>
<reference evidence="2 3" key="1">
    <citation type="submission" date="2018-05" db="EMBL/GenBank/DDBJ databases">
        <authorList>
            <person name="Goeker M."/>
            <person name="Huntemann M."/>
            <person name="Clum A."/>
            <person name="Pillay M."/>
            <person name="Palaniappan K."/>
            <person name="Varghese N."/>
            <person name="Mikhailova N."/>
            <person name="Stamatis D."/>
            <person name="Reddy T."/>
            <person name="Daum C."/>
            <person name="Shapiro N."/>
            <person name="Ivanova N."/>
            <person name="Kyrpides N."/>
            <person name="Woyke T."/>
        </authorList>
    </citation>
    <scope>NUCLEOTIDE SEQUENCE [LARGE SCALE GENOMIC DNA]</scope>
    <source>
        <strain evidence="2 3">DSM 26524</strain>
    </source>
</reference>
<organism evidence="2 3">
    <name type="scientific">Murimonas intestini</name>
    <dbReference type="NCBI Taxonomy" id="1337051"/>
    <lineage>
        <taxon>Bacteria</taxon>
        <taxon>Bacillati</taxon>
        <taxon>Bacillota</taxon>
        <taxon>Clostridia</taxon>
        <taxon>Lachnospirales</taxon>
        <taxon>Lachnospiraceae</taxon>
        <taxon>Murimonas</taxon>
    </lineage>
</organism>
<evidence type="ECO:0008006" key="4">
    <source>
        <dbReference type="Google" id="ProtNLM"/>
    </source>
</evidence>
<name>A0AB73T8Q6_9FIRM</name>
<dbReference type="PANTHER" id="PTHR36848:SF2">
    <property type="entry name" value="SECRETED PROTEIN"/>
    <property type="match status" value="1"/>
</dbReference>
<dbReference type="Gene3D" id="2.60.120.260">
    <property type="entry name" value="Galactose-binding domain-like"/>
    <property type="match status" value="1"/>
</dbReference>
<dbReference type="SUPFAM" id="SSF49785">
    <property type="entry name" value="Galactose-binding domain-like"/>
    <property type="match status" value="1"/>
</dbReference>
<dbReference type="RefSeq" id="WP_257497504.1">
    <property type="nucleotide sequence ID" value="NZ_JANKBI010000005.1"/>
</dbReference>
<proteinExistence type="predicted"/>
<protein>
    <recommendedName>
        <fullName evidence="4">Glycoside hydrolase family 2</fullName>
    </recommendedName>
</protein>
<dbReference type="PANTHER" id="PTHR36848">
    <property type="entry name" value="DNA-BINDING PROTEIN (PUTATIVE SECRETED PROTEIN)-RELATED"/>
    <property type="match status" value="1"/>
</dbReference>
<comment type="caution">
    <text evidence="2">The sequence shown here is derived from an EMBL/GenBank/DDBJ whole genome shotgun (WGS) entry which is preliminary data.</text>
</comment>
<evidence type="ECO:0000256" key="1">
    <source>
        <dbReference type="SAM" id="MobiDB-lite"/>
    </source>
</evidence>
<accession>A0AB73T8Q6</accession>
<evidence type="ECO:0000313" key="3">
    <source>
        <dbReference type="Proteomes" id="UP000245412"/>
    </source>
</evidence>